<dbReference type="PANTHER" id="PTHR23091">
    <property type="entry name" value="N-TERMINAL ACETYLTRANSFERASE"/>
    <property type="match status" value="1"/>
</dbReference>
<proteinExistence type="predicted"/>
<dbReference type="InterPro" id="IPR016181">
    <property type="entry name" value="Acyl_CoA_acyltransferase"/>
</dbReference>
<dbReference type="EMBL" id="KY684113">
    <property type="protein sequence ID" value="ARF12506.1"/>
    <property type="molecule type" value="Genomic_DNA"/>
</dbReference>
<dbReference type="PANTHER" id="PTHR23091:SF4">
    <property type="entry name" value="N-TERMINAL AMINO-ACID N(ALPHA)-ACETYLTRANSFERASE NATA"/>
    <property type="match status" value="1"/>
</dbReference>
<evidence type="ECO:0000256" key="2">
    <source>
        <dbReference type="ARBA" id="ARBA00023315"/>
    </source>
</evidence>
<dbReference type="SUPFAM" id="SSF55729">
    <property type="entry name" value="Acyl-CoA N-acyltransferases (Nat)"/>
    <property type="match status" value="1"/>
</dbReference>
<keyword evidence="1 4" id="KW-0808">Transferase</keyword>
<reference evidence="4" key="1">
    <citation type="journal article" date="2017" name="Science">
        <title>Giant viruses with an expanded complement of translation system components.</title>
        <authorList>
            <person name="Schulz F."/>
            <person name="Yutin N."/>
            <person name="Ivanova N.N."/>
            <person name="Ortega D.R."/>
            <person name="Lee T.K."/>
            <person name="Vierheilig J."/>
            <person name="Daims H."/>
            <person name="Horn M."/>
            <person name="Wagner M."/>
            <person name="Jensen G.J."/>
            <person name="Kyrpides N.C."/>
            <person name="Koonin E.V."/>
            <person name="Woyke T."/>
        </authorList>
    </citation>
    <scope>NUCLEOTIDE SEQUENCE</scope>
    <source>
        <strain evidence="4">KNV1</strain>
    </source>
</reference>
<feature type="domain" description="N-acetyltransferase" evidence="3">
    <location>
        <begin position="3"/>
        <end position="139"/>
    </location>
</feature>
<protein>
    <submittedName>
        <fullName evidence="4">Acetyltransferase GNAT family protein</fullName>
    </submittedName>
</protein>
<dbReference type="PROSITE" id="PS51186">
    <property type="entry name" value="GNAT"/>
    <property type="match status" value="1"/>
</dbReference>
<evidence type="ECO:0000313" key="4">
    <source>
        <dbReference type="EMBL" id="ARF12506.1"/>
    </source>
</evidence>
<dbReference type="InterPro" id="IPR000182">
    <property type="entry name" value="GNAT_dom"/>
</dbReference>
<organism evidence="4">
    <name type="scientific">Klosneuvirus KNV1</name>
    <dbReference type="NCBI Taxonomy" id="1977640"/>
    <lineage>
        <taxon>Viruses</taxon>
        <taxon>Varidnaviria</taxon>
        <taxon>Bamfordvirae</taxon>
        <taxon>Nucleocytoviricota</taxon>
        <taxon>Megaviricetes</taxon>
        <taxon>Imitervirales</taxon>
        <taxon>Mimiviridae</taxon>
        <taxon>Klosneuvirinae</taxon>
        <taxon>Klosneuvirus</taxon>
    </lineage>
</organism>
<dbReference type="InterPro" id="IPR045047">
    <property type="entry name" value="Ard1-like"/>
</dbReference>
<dbReference type="Pfam" id="PF00583">
    <property type="entry name" value="Acetyltransf_1"/>
    <property type="match status" value="1"/>
</dbReference>
<sequence>MKIVIRPMKFMDINQVMEINQSSLPENYPKEFWTLKFHEGKTHSFVSTDACTVIGYIFCDNNSIISFAINEKYRGKSIGKCLMQNCLNTFIIPMTLHVRVTNEPALKLYRSLGFTEKEKLIDYYLNPIEDAYLMEWNPCMKYTEIRKLNISI</sequence>
<dbReference type="CDD" id="cd04301">
    <property type="entry name" value="NAT_SF"/>
    <property type="match status" value="1"/>
</dbReference>
<evidence type="ECO:0000256" key="1">
    <source>
        <dbReference type="ARBA" id="ARBA00022679"/>
    </source>
</evidence>
<accession>A0A1V0SLD2</accession>
<gene>
    <name evidence="4" type="ORF">Klosneuvirus_6_68</name>
</gene>
<dbReference type="Gene3D" id="3.40.630.30">
    <property type="match status" value="1"/>
</dbReference>
<name>A0A1V0SLD2_9VIRU</name>
<dbReference type="GO" id="GO:0004596">
    <property type="term" value="F:protein-N-terminal amino-acid acetyltransferase activity"/>
    <property type="evidence" value="ECO:0007669"/>
    <property type="project" value="InterPro"/>
</dbReference>
<keyword evidence="2" id="KW-0012">Acyltransferase</keyword>
<evidence type="ECO:0000259" key="3">
    <source>
        <dbReference type="PROSITE" id="PS51186"/>
    </source>
</evidence>